<keyword evidence="2" id="KW-1185">Reference proteome</keyword>
<dbReference type="AlphaFoldDB" id="A0A318HUJ2"/>
<proteinExistence type="predicted"/>
<comment type="caution">
    <text evidence="1">The sequence shown here is derived from an EMBL/GenBank/DDBJ whole genome shotgun (WGS) entry which is preliminary data.</text>
</comment>
<accession>A0A318HUJ2</accession>
<sequence>MTEALTVEERGRAITFTFDDMMRYHGFHSPAGVAMAFKVMQRAFAALSPDGPPPRREVLVRTAFRGPGARDGFEVVTRAVSDGRYVVDRSLVRSDLGRLREDFVFEVTIGNRTATLLLRDGFVSDEFVDLARAENRSYEQEARLDELKAQLAQRVMAAPASDVYDID</sequence>
<reference evidence="2" key="1">
    <citation type="submission" date="2018-05" db="EMBL/GenBank/DDBJ databases">
        <authorList>
            <person name="Deangelis K."/>
            <person name="Huntemann M."/>
            <person name="Clum A."/>
            <person name="Pillay M."/>
            <person name="Palaniappan K."/>
            <person name="Varghese N."/>
            <person name="Mikhailova N."/>
            <person name="Stamatis D."/>
            <person name="Reddy T."/>
            <person name="Daum C."/>
            <person name="Shapiro N."/>
            <person name="Ivanova N."/>
            <person name="Kyrpides N."/>
            <person name="Woyke T."/>
        </authorList>
    </citation>
    <scope>NUCLEOTIDE SEQUENCE [LARGE SCALE GENOMIC DNA]</scope>
    <source>
        <strain evidence="2">GAS496</strain>
    </source>
</reference>
<protein>
    <submittedName>
        <fullName evidence="1">Uncharacterized protein</fullName>
    </submittedName>
</protein>
<dbReference type="OrthoDB" id="1680380at2"/>
<organism evidence="1 2">
    <name type="scientific">Mycolicibacterium moriokaense</name>
    <dbReference type="NCBI Taxonomy" id="39691"/>
    <lineage>
        <taxon>Bacteria</taxon>
        <taxon>Bacillati</taxon>
        <taxon>Actinomycetota</taxon>
        <taxon>Actinomycetes</taxon>
        <taxon>Mycobacteriales</taxon>
        <taxon>Mycobacteriaceae</taxon>
        <taxon>Mycolicibacterium</taxon>
    </lineage>
</organism>
<dbReference type="RefSeq" id="WP_110314651.1">
    <property type="nucleotide sequence ID" value="NZ_QJJU01000002.1"/>
</dbReference>
<evidence type="ECO:0000313" key="2">
    <source>
        <dbReference type="Proteomes" id="UP000247781"/>
    </source>
</evidence>
<evidence type="ECO:0000313" key="1">
    <source>
        <dbReference type="EMBL" id="PXX11989.1"/>
    </source>
</evidence>
<reference evidence="1 2" key="2">
    <citation type="submission" date="2018-06" db="EMBL/GenBank/DDBJ databases">
        <title>Sequencing of bacterial isolates from soil warming experiment in Harvard Forest, Massachusetts, USA.</title>
        <authorList>
            <person name="Deangelis K.PhD."/>
        </authorList>
    </citation>
    <scope>NUCLEOTIDE SEQUENCE [LARGE SCALE GENOMIC DNA]</scope>
    <source>
        <strain evidence="1 2">GAS496</strain>
    </source>
</reference>
<dbReference type="Proteomes" id="UP000247781">
    <property type="component" value="Unassembled WGS sequence"/>
</dbReference>
<dbReference type="EMBL" id="QJJU01000002">
    <property type="protein sequence ID" value="PXX11989.1"/>
    <property type="molecule type" value="Genomic_DNA"/>
</dbReference>
<gene>
    <name evidence="1" type="ORF">C8E89_102113</name>
</gene>
<name>A0A318HUJ2_9MYCO</name>